<keyword evidence="1" id="KW-0732">Signal</keyword>
<dbReference type="RefSeq" id="WP_126126306.1">
    <property type="nucleotide sequence ID" value="NZ_CP034464.1"/>
</dbReference>
<reference evidence="2 3" key="1">
    <citation type="journal article" date="2011" name="Int. J. Syst. Evol. Microbiol.">
        <title>Description of Undibacterium oligocarboniphilum sp. nov., isolated from purified water, and Undibacterium pigrum strain CCUG 49012 as the type strain of Undibacterium parvum sp. nov., and emended descriptions of the genus Undibacterium and the species Undibacterium pigrum.</title>
        <authorList>
            <person name="Eder W."/>
            <person name="Wanner G."/>
            <person name="Ludwig W."/>
            <person name="Busse H.J."/>
            <person name="Ziemke-Kageler F."/>
            <person name="Lang E."/>
        </authorList>
    </citation>
    <scope>NUCLEOTIDE SEQUENCE [LARGE SCALE GENOMIC DNA]</scope>
    <source>
        <strain evidence="2 3">DSM 23061</strain>
    </source>
</reference>
<evidence type="ECO:0000256" key="1">
    <source>
        <dbReference type="SAM" id="SignalP"/>
    </source>
</evidence>
<protein>
    <recommendedName>
        <fullName evidence="4">Lipoprotein</fullName>
    </recommendedName>
</protein>
<gene>
    <name evidence="2" type="ORF">EJN92_02050</name>
</gene>
<proteinExistence type="predicted"/>
<accession>A0A3S9HFK6</accession>
<evidence type="ECO:0000313" key="3">
    <source>
        <dbReference type="Proteomes" id="UP000275663"/>
    </source>
</evidence>
<feature type="chain" id="PRO_5019058744" description="Lipoprotein" evidence="1">
    <location>
        <begin position="29"/>
        <end position="145"/>
    </location>
</feature>
<dbReference type="PROSITE" id="PS51257">
    <property type="entry name" value="PROKAR_LIPOPROTEIN"/>
    <property type="match status" value="1"/>
</dbReference>
<name>A0A3S9HFK6_9BURK</name>
<keyword evidence="3" id="KW-1185">Reference proteome</keyword>
<sequence>MNRSFLPHASILLSALLCSCGFMTPAQQYEGERKNSSEIALIQTYLGSPFGDEYHATISAYSSKPETGTPIVKRFGLPGFTDYPREIQLNPGSYSLEVYCFKSLTKATYRPPLDLSVKAGYAYTVKCDASAGKASVFVSQEARVL</sequence>
<dbReference type="KEGG" id="upv:EJN92_02050"/>
<evidence type="ECO:0000313" key="2">
    <source>
        <dbReference type="EMBL" id="AZP10907.1"/>
    </source>
</evidence>
<evidence type="ECO:0008006" key="4">
    <source>
        <dbReference type="Google" id="ProtNLM"/>
    </source>
</evidence>
<dbReference type="Proteomes" id="UP000275663">
    <property type="component" value="Chromosome"/>
</dbReference>
<dbReference type="EMBL" id="CP034464">
    <property type="protein sequence ID" value="AZP10907.1"/>
    <property type="molecule type" value="Genomic_DNA"/>
</dbReference>
<dbReference type="AlphaFoldDB" id="A0A3S9HFK6"/>
<organism evidence="2 3">
    <name type="scientific">Undibacterium parvum</name>
    <dbReference type="NCBI Taxonomy" id="401471"/>
    <lineage>
        <taxon>Bacteria</taxon>
        <taxon>Pseudomonadati</taxon>
        <taxon>Pseudomonadota</taxon>
        <taxon>Betaproteobacteria</taxon>
        <taxon>Burkholderiales</taxon>
        <taxon>Oxalobacteraceae</taxon>
        <taxon>Undibacterium</taxon>
    </lineage>
</organism>
<dbReference type="OrthoDB" id="5567393at2"/>
<feature type="signal peptide" evidence="1">
    <location>
        <begin position="1"/>
        <end position="28"/>
    </location>
</feature>